<sequence>MGCGITTVKYLLFIFNLVFALCGLAILIAGALSYANIDRVDNHLHNVDVSGSPIALIVVGSIVFIVAFYGCCGAIRESHCMVVTFAVFLLVILITEIAIGIVAFVNRDGWNTAIHDSLTDMFGRYDQDEAIKKDINSLQKALECCGIDGPDYWKTSIPEGCCVNPDGTCSAVTDPKQVFQEGCVQRLEELIHAIGLLLGVLAIVIGIVEIIGVVFALCLASSIKNKDRRGRV</sequence>
<keyword evidence="6" id="KW-1015">Disulfide bond</keyword>
<feature type="transmembrane region" description="Helical" evidence="7">
    <location>
        <begin position="194"/>
        <end position="219"/>
    </location>
</feature>
<dbReference type="STRING" id="105785.A0A2J7QP49"/>
<name>A0A2J7QP49_9NEOP</name>
<proteinExistence type="inferred from homology"/>
<feature type="transmembrane region" description="Helical" evidence="7">
    <location>
        <begin position="54"/>
        <end position="75"/>
    </location>
</feature>
<comment type="caution">
    <text evidence="8">The sequence shown here is derived from an EMBL/GenBank/DDBJ whole genome shotgun (WGS) entry which is preliminary data.</text>
</comment>
<evidence type="ECO:0000313" key="9">
    <source>
        <dbReference type="Proteomes" id="UP000235965"/>
    </source>
</evidence>
<comment type="similarity">
    <text evidence="2 7">Belongs to the tetraspanin (TM4SF) family.</text>
</comment>
<dbReference type="PRINTS" id="PR00259">
    <property type="entry name" value="TMFOUR"/>
</dbReference>
<dbReference type="InterPro" id="IPR008952">
    <property type="entry name" value="Tetraspanin_EC2_sf"/>
</dbReference>
<dbReference type="CDD" id="cd03127">
    <property type="entry name" value="tetraspanin_LEL"/>
    <property type="match status" value="1"/>
</dbReference>
<evidence type="ECO:0000256" key="5">
    <source>
        <dbReference type="ARBA" id="ARBA00023136"/>
    </source>
</evidence>
<dbReference type="AlphaFoldDB" id="A0A2J7QP49"/>
<evidence type="ECO:0000256" key="2">
    <source>
        <dbReference type="ARBA" id="ARBA00006840"/>
    </source>
</evidence>
<accession>A0A2J7QP49</accession>
<dbReference type="Proteomes" id="UP000235965">
    <property type="component" value="Unassembled WGS sequence"/>
</dbReference>
<gene>
    <name evidence="8" type="primary">CD63_1</name>
    <name evidence="8" type="ORF">B7P43_G13433</name>
</gene>
<feature type="transmembrane region" description="Helical" evidence="7">
    <location>
        <begin position="82"/>
        <end position="105"/>
    </location>
</feature>
<dbReference type="SUPFAM" id="SSF48652">
    <property type="entry name" value="Tetraspanin"/>
    <property type="match status" value="1"/>
</dbReference>
<evidence type="ECO:0000256" key="7">
    <source>
        <dbReference type="RuleBase" id="RU361218"/>
    </source>
</evidence>
<dbReference type="GO" id="GO:0005886">
    <property type="term" value="C:plasma membrane"/>
    <property type="evidence" value="ECO:0007669"/>
    <property type="project" value="TreeGrafter"/>
</dbReference>
<evidence type="ECO:0000256" key="4">
    <source>
        <dbReference type="ARBA" id="ARBA00022989"/>
    </source>
</evidence>
<protein>
    <recommendedName>
        <fullName evidence="7">Tetraspanin</fullName>
    </recommendedName>
</protein>
<evidence type="ECO:0000313" key="8">
    <source>
        <dbReference type="EMBL" id="PNF30360.1"/>
    </source>
</evidence>
<dbReference type="Gene3D" id="1.10.1450.10">
    <property type="entry name" value="Tetraspanin"/>
    <property type="match status" value="1"/>
</dbReference>
<dbReference type="InterPro" id="IPR000301">
    <property type="entry name" value="Tetraspanin_animals"/>
</dbReference>
<keyword evidence="3 7" id="KW-0812">Transmembrane</keyword>
<dbReference type="OrthoDB" id="71600at2759"/>
<organism evidence="8 9">
    <name type="scientific">Cryptotermes secundus</name>
    <dbReference type="NCBI Taxonomy" id="105785"/>
    <lineage>
        <taxon>Eukaryota</taxon>
        <taxon>Metazoa</taxon>
        <taxon>Ecdysozoa</taxon>
        <taxon>Arthropoda</taxon>
        <taxon>Hexapoda</taxon>
        <taxon>Insecta</taxon>
        <taxon>Pterygota</taxon>
        <taxon>Neoptera</taxon>
        <taxon>Polyneoptera</taxon>
        <taxon>Dictyoptera</taxon>
        <taxon>Blattodea</taxon>
        <taxon>Blattoidea</taxon>
        <taxon>Termitoidae</taxon>
        <taxon>Kalotermitidae</taxon>
        <taxon>Cryptotermitinae</taxon>
        <taxon>Cryptotermes</taxon>
    </lineage>
</organism>
<dbReference type="PANTHER" id="PTHR19282">
    <property type="entry name" value="TETRASPANIN"/>
    <property type="match status" value="1"/>
</dbReference>
<evidence type="ECO:0000256" key="6">
    <source>
        <dbReference type="PIRSR" id="PIRSR002419-1"/>
    </source>
</evidence>
<dbReference type="PIRSF" id="PIRSF002419">
    <property type="entry name" value="Tetraspanin"/>
    <property type="match status" value="1"/>
</dbReference>
<keyword evidence="9" id="KW-1185">Reference proteome</keyword>
<comment type="subcellular location">
    <subcellularLocation>
        <location evidence="1 7">Membrane</location>
        <topology evidence="1 7">Multi-pass membrane protein</topology>
    </subcellularLocation>
</comment>
<dbReference type="EMBL" id="NEVH01012097">
    <property type="protein sequence ID" value="PNF30360.1"/>
    <property type="molecule type" value="Genomic_DNA"/>
</dbReference>
<keyword evidence="5 7" id="KW-0472">Membrane</keyword>
<reference evidence="8 9" key="1">
    <citation type="submission" date="2017-12" db="EMBL/GenBank/DDBJ databases">
        <title>Hemimetabolous genomes reveal molecular basis of termite eusociality.</title>
        <authorList>
            <person name="Harrison M.C."/>
            <person name="Jongepier E."/>
            <person name="Robertson H.M."/>
            <person name="Arning N."/>
            <person name="Bitard-Feildel T."/>
            <person name="Chao H."/>
            <person name="Childers C.P."/>
            <person name="Dinh H."/>
            <person name="Doddapaneni H."/>
            <person name="Dugan S."/>
            <person name="Gowin J."/>
            <person name="Greiner C."/>
            <person name="Han Y."/>
            <person name="Hu H."/>
            <person name="Hughes D.S.T."/>
            <person name="Huylmans A.-K."/>
            <person name="Kemena C."/>
            <person name="Kremer L.P.M."/>
            <person name="Lee S.L."/>
            <person name="Lopez-Ezquerra A."/>
            <person name="Mallet L."/>
            <person name="Monroy-Kuhn J.M."/>
            <person name="Moser A."/>
            <person name="Murali S.C."/>
            <person name="Muzny D.M."/>
            <person name="Otani S."/>
            <person name="Piulachs M.-D."/>
            <person name="Poelchau M."/>
            <person name="Qu J."/>
            <person name="Schaub F."/>
            <person name="Wada-Katsumata A."/>
            <person name="Worley K.C."/>
            <person name="Xie Q."/>
            <person name="Ylla G."/>
            <person name="Poulsen M."/>
            <person name="Gibbs R.A."/>
            <person name="Schal C."/>
            <person name="Richards S."/>
            <person name="Belles X."/>
            <person name="Korb J."/>
            <person name="Bornberg-Bauer E."/>
        </authorList>
    </citation>
    <scope>NUCLEOTIDE SEQUENCE [LARGE SCALE GENOMIC DNA]</scope>
    <source>
        <tissue evidence="8">Whole body</tissue>
    </source>
</reference>
<dbReference type="PANTHER" id="PTHR19282:SF456">
    <property type="entry name" value="CD63 MOLECULE"/>
    <property type="match status" value="1"/>
</dbReference>
<evidence type="ECO:0000256" key="1">
    <source>
        <dbReference type="ARBA" id="ARBA00004141"/>
    </source>
</evidence>
<evidence type="ECO:0000256" key="3">
    <source>
        <dbReference type="ARBA" id="ARBA00022692"/>
    </source>
</evidence>
<dbReference type="Pfam" id="PF00335">
    <property type="entry name" value="Tetraspanin"/>
    <property type="match status" value="1"/>
</dbReference>
<feature type="disulfide bond" evidence="6">
    <location>
        <begin position="145"/>
        <end position="162"/>
    </location>
</feature>
<dbReference type="InterPro" id="IPR018499">
    <property type="entry name" value="Tetraspanin/Peripherin"/>
</dbReference>
<feature type="disulfide bond" evidence="6">
    <location>
        <begin position="144"/>
        <end position="183"/>
    </location>
</feature>
<dbReference type="InParanoid" id="A0A2J7QP49"/>
<feature type="transmembrane region" description="Helical" evidence="7">
    <location>
        <begin position="12"/>
        <end position="34"/>
    </location>
</feature>
<keyword evidence="4 7" id="KW-1133">Transmembrane helix</keyword>